<feature type="transmembrane region" description="Helical" evidence="1">
    <location>
        <begin position="98"/>
        <end position="119"/>
    </location>
</feature>
<name>A0A6A4I2E8_9AGAR</name>
<feature type="transmembrane region" description="Helical" evidence="1">
    <location>
        <begin position="60"/>
        <end position="78"/>
    </location>
</feature>
<gene>
    <name evidence="2" type="ORF">BT96DRAFT_916580</name>
</gene>
<proteinExistence type="predicted"/>
<keyword evidence="3" id="KW-1185">Reference proteome</keyword>
<protein>
    <submittedName>
        <fullName evidence="2">Uncharacterized protein</fullName>
    </submittedName>
</protein>
<feature type="transmembrane region" description="Helical" evidence="1">
    <location>
        <begin position="140"/>
        <end position="161"/>
    </location>
</feature>
<keyword evidence="1" id="KW-1133">Transmembrane helix</keyword>
<accession>A0A6A4I2E8</accession>
<evidence type="ECO:0000256" key="1">
    <source>
        <dbReference type="SAM" id="Phobius"/>
    </source>
</evidence>
<dbReference type="Proteomes" id="UP000799118">
    <property type="component" value="Unassembled WGS sequence"/>
</dbReference>
<evidence type="ECO:0000313" key="3">
    <source>
        <dbReference type="Proteomes" id="UP000799118"/>
    </source>
</evidence>
<reference evidence="2" key="1">
    <citation type="journal article" date="2019" name="Environ. Microbiol.">
        <title>Fungal ecological strategies reflected in gene transcription - a case study of two litter decomposers.</title>
        <authorList>
            <person name="Barbi F."/>
            <person name="Kohler A."/>
            <person name="Barry K."/>
            <person name="Baskaran P."/>
            <person name="Daum C."/>
            <person name="Fauchery L."/>
            <person name="Ihrmark K."/>
            <person name="Kuo A."/>
            <person name="LaButti K."/>
            <person name="Lipzen A."/>
            <person name="Morin E."/>
            <person name="Grigoriev I.V."/>
            <person name="Henrissat B."/>
            <person name="Lindahl B."/>
            <person name="Martin F."/>
        </authorList>
    </citation>
    <scope>NUCLEOTIDE SEQUENCE</scope>
    <source>
        <strain evidence="2">JB14</strain>
    </source>
</reference>
<dbReference type="EMBL" id="ML769413">
    <property type="protein sequence ID" value="KAE9404919.1"/>
    <property type="molecule type" value="Genomic_DNA"/>
</dbReference>
<dbReference type="OrthoDB" id="3174341at2759"/>
<organism evidence="2 3">
    <name type="scientific">Gymnopus androsaceus JB14</name>
    <dbReference type="NCBI Taxonomy" id="1447944"/>
    <lineage>
        <taxon>Eukaryota</taxon>
        <taxon>Fungi</taxon>
        <taxon>Dikarya</taxon>
        <taxon>Basidiomycota</taxon>
        <taxon>Agaricomycotina</taxon>
        <taxon>Agaricomycetes</taxon>
        <taxon>Agaricomycetidae</taxon>
        <taxon>Agaricales</taxon>
        <taxon>Marasmiineae</taxon>
        <taxon>Omphalotaceae</taxon>
        <taxon>Gymnopus</taxon>
    </lineage>
</organism>
<feature type="transmembrane region" description="Helical" evidence="1">
    <location>
        <begin position="181"/>
        <end position="200"/>
    </location>
</feature>
<sequence length="226" mass="24575">MAGTILQEKPGFNIDSAPSRSYLILANIGSWSQMCSLLWSDLIVSWRAWVLFTNNKLMRFILAVLMGVNIGINVADSIEDSIVQAALGNAAGPILLDWVAPGISLAVNIFATLSIGWKACSHYRFMKEASIHRRSHAIKVLLLLIESGTIFCIIQSLYIALVTFSGDSGLQLQELYHAVNIIFFGIAVPWYPVAVIILVLSNNSPVAEVASFHLSVTQPGTNSKSA</sequence>
<dbReference type="AlphaFoldDB" id="A0A6A4I2E8"/>
<keyword evidence="1" id="KW-0472">Membrane</keyword>
<keyword evidence="1" id="KW-0812">Transmembrane</keyword>
<evidence type="ECO:0000313" key="2">
    <source>
        <dbReference type="EMBL" id="KAE9404919.1"/>
    </source>
</evidence>